<dbReference type="NCBIfam" id="TIGR03083">
    <property type="entry name" value="maleylpyruvate isomerase family mycothiol-dependent enzyme"/>
    <property type="match status" value="1"/>
</dbReference>
<keyword evidence="2" id="KW-1185">Reference proteome</keyword>
<dbReference type="SUPFAM" id="SSF109854">
    <property type="entry name" value="DinB/YfiT-like putative metalloenzymes"/>
    <property type="match status" value="1"/>
</dbReference>
<dbReference type="InterPro" id="IPR017519">
    <property type="entry name" value="CHP03085"/>
</dbReference>
<dbReference type="Proteomes" id="UP000199013">
    <property type="component" value="Unassembled WGS sequence"/>
</dbReference>
<evidence type="ECO:0008006" key="3">
    <source>
        <dbReference type="Google" id="ProtNLM"/>
    </source>
</evidence>
<dbReference type="AlphaFoldDB" id="A0A1C3PBL6"/>
<proteinExistence type="predicted"/>
<accession>A0A1C3PBL6</accession>
<dbReference type="NCBIfam" id="TIGR03085">
    <property type="entry name" value="TIGR03085 family metal-binding protein"/>
    <property type="match status" value="1"/>
</dbReference>
<evidence type="ECO:0000313" key="2">
    <source>
        <dbReference type="Proteomes" id="UP000199013"/>
    </source>
</evidence>
<dbReference type="InterPro" id="IPR017517">
    <property type="entry name" value="Maleyloyr_isom"/>
</dbReference>
<dbReference type="InterPro" id="IPR034660">
    <property type="entry name" value="DinB/YfiT-like"/>
</dbReference>
<name>A0A1C3PBL6_9ACTN</name>
<evidence type="ECO:0000313" key="1">
    <source>
        <dbReference type="EMBL" id="SBW27207.1"/>
    </source>
</evidence>
<organism evidence="1 2">
    <name type="scientific">Candidatus Protofrankia californiensis</name>
    <dbReference type="NCBI Taxonomy" id="1839754"/>
    <lineage>
        <taxon>Bacteria</taxon>
        <taxon>Bacillati</taxon>
        <taxon>Actinomycetota</taxon>
        <taxon>Actinomycetes</taxon>
        <taxon>Frankiales</taxon>
        <taxon>Frankiaceae</taxon>
        <taxon>Protofrankia</taxon>
    </lineage>
</organism>
<reference evidence="2" key="1">
    <citation type="submission" date="2016-02" db="EMBL/GenBank/DDBJ databases">
        <authorList>
            <person name="Wibberg D."/>
        </authorList>
    </citation>
    <scope>NUCLEOTIDE SEQUENCE [LARGE SCALE GENOMIC DNA]</scope>
</reference>
<protein>
    <recommendedName>
        <fullName evidence="3">Mycothiol-dependent maleylpyruvate isomerase metal-binding domain-containing protein</fullName>
    </recommendedName>
</protein>
<dbReference type="EMBL" id="FLUV01002188">
    <property type="protein sequence ID" value="SBW27207.1"/>
    <property type="molecule type" value="Genomic_DNA"/>
</dbReference>
<gene>
    <name evidence="1" type="ORF">FDG2_5220</name>
</gene>
<sequence length="218" mass="24284">MARRTQRERYAQRERQALCDLLLELGPDQPTLCTGWTTRDLAAHLVARDRKPQALPGLAVPRLHGITERVERATRDAHSYEDLVALVRAGAPVWHPARIPAVDEAINHVEYFIHHEDVRRAQPAWKPRDLDAATRDKLWRPLRLIGNRGFRKSPVGVVAERTDGVGRLVLRSGTGQVVLAGAAPELLLYAFNRREQAVVDVRGNQTAVADFLAAPAGL</sequence>